<gene>
    <name evidence="2" type="ORF">EV210_101481</name>
</gene>
<dbReference type="GO" id="GO:0051301">
    <property type="term" value="P:cell division"/>
    <property type="evidence" value="ECO:0007669"/>
    <property type="project" value="UniProtKB-KW"/>
</dbReference>
<evidence type="ECO:0000256" key="1">
    <source>
        <dbReference type="SAM" id="Phobius"/>
    </source>
</evidence>
<keyword evidence="1" id="KW-1133">Transmembrane helix</keyword>
<proteinExistence type="predicted"/>
<name>A0A4R1Q2T2_9FIRM</name>
<evidence type="ECO:0000313" key="2">
    <source>
        <dbReference type="EMBL" id="TCL40280.1"/>
    </source>
</evidence>
<dbReference type="EMBL" id="SLUI01000001">
    <property type="protein sequence ID" value="TCL40280.1"/>
    <property type="molecule type" value="Genomic_DNA"/>
</dbReference>
<evidence type="ECO:0000313" key="3">
    <source>
        <dbReference type="Proteomes" id="UP000295063"/>
    </source>
</evidence>
<keyword evidence="1" id="KW-0812">Transmembrane</keyword>
<keyword evidence="2" id="KW-0131">Cell cycle</keyword>
<keyword evidence="2" id="KW-0132">Cell division</keyword>
<dbReference type="Pfam" id="PF04977">
    <property type="entry name" value="DivIC"/>
    <property type="match status" value="1"/>
</dbReference>
<protein>
    <submittedName>
        <fullName evidence="2">Cell division protein FtsL</fullName>
    </submittedName>
</protein>
<accession>A0A4R1Q2T2</accession>
<dbReference type="InterPro" id="IPR007060">
    <property type="entry name" value="FtsL/DivIC"/>
</dbReference>
<reference evidence="2 3" key="1">
    <citation type="submission" date="2019-03" db="EMBL/GenBank/DDBJ databases">
        <title>Genomic Encyclopedia of Type Strains, Phase IV (KMG-IV): sequencing the most valuable type-strain genomes for metagenomic binning, comparative biology and taxonomic classification.</title>
        <authorList>
            <person name="Goeker M."/>
        </authorList>
    </citation>
    <scope>NUCLEOTIDE SEQUENCE [LARGE SCALE GENOMIC DNA]</scope>
    <source>
        <strain evidence="2 3">DSM 15969</strain>
    </source>
</reference>
<dbReference type="AlphaFoldDB" id="A0A4R1Q2T2"/>
<dbReference type="Proteomes" id="UP000295063">
    <property type="component" value="Unassembled WGS sequence"/>
</dbReference>
<feature type="transmembrane region" description="Helical" evidence="1">
    <location>
        <begin position="36"/>
        <end position="58"/>
    </location>
</feature>
<keyword evidence="1" id="KW-0472">Membrane</keyword>
<dbReference type="RefSeq" id="WP_132074968.1">
    <property type="nucleotide sequence ID" value="NZ_DAIMLW010000400.1"/>
</dbReference>
<keyword evidence="3" id="KW-1185">Reference proteome</keyword>
<comment type="caution">
    <text evidence="2">The sequence shown here is derived from an EMBL/GenBank/DDBJ whole genome shotgun (WGS) entry which is preliminary data.</text>
</comment>
<dbReference type="OrthoDB" id="1631560at2"/>
<sequence>MLVSRKQDWIVQEEIVIPSLPAKSTPKVNKNLRSKCLILAATLAVMAMAVTLQSEFIVRSGYNLVQLKAQAAKLEKENEILRLDVAKLKSPQRIQQIATSQLGMVMPQTMLYASSNGQPSTEVVTGQGKTVAEKVAGIFKAGTAEASKGR</sequence>
<organism evidence="2 3">
    <name type="scientific">Anaerospora hongkongensis</name>
    <dbReference type="NCBI Taxonomy" id="244830"/>
    <lineage>
        <taxon>Bacteria</taxon>
        <taxon>Bacillati</taxon>
        <taxon>Bacillota</taxon>
        <taxon>Negativicutes</taxon>
        <taxon>Selenomonadales</taxon>
        <taxon>Sporomusaceae</taxon>
        <taxon>Anaerospora</taxon>
    </lineage>
</organism>